<evidence type="ECO:0000313" key="3">
    <source>
        <dbReference type="Proteomes" id="UP001549047"/>
    </source>
</evidence>
<protein>
    <submittedName>
        <fullName evidence="2">Uncharacterized protein</fullName>
    </submittedName>
</protein>
<proteinExistence type="predicted"/>
<feature type="signal peptide" evidence="1">
    <location>
        <begin position="1"/>
        <end position="24"/>
    </location>
</feature>
<dbReference type="RefSeq" id="WP_354554967.1">
    <property type="nucleotide sequence ID" value="NZ_JBEPMB010000001.1"/>
</dbReference>
<organism evidence="2 3">
    <name type="scientific">Rhizobium aquaticum</name>
    <dbReference type="NCBI Taxonomy" id="1549636"/>
    <lineage>
        <taxon>Bacteria</taxon>
        <taxon>Pseudomonadati</taxon>
        <taxon>Pseudomonadota</taxon>
        <taxon>Alphaproteobacteria</taxon>
        <taxon>Hyphomicrobiales</taxon>
        <taxon>Rhizobiaceae</taxon>
        <taxon>Rhizobium/Agrobacterium group</taxon>
        <taxon>Rhizobium</taxon>
    </lineage>
</organism>
<gene>
    <name evidence="2" type="ORF">ABID16_000707</name>
</gene>
<accession>A0ABV2IV86</accession>
<sequence>MSVKLSIAAAALALAAVSPLAAHAGDREFFDSTAGVWQGPGEIVAGKYKGTKFTCDLKGESKSTGAGLKLDGSCRVGVFAQPMSATIERNGESYKGSFLDGSDGKGLDIVSGAVVGNRVIVGINRKNLNGAMIARLKDKNTLNVTISVRVNDSLVPVIGMTLDRKMDQASVGSIKQAD</sequence>
<feature type="chain" id="PRO_5047497767" evidence="1">
    <location>
        <begin position="25"/>
        <end position="178"/>
    </location>
</feature>
<evidence type="ECO:0000313" key="2">
    <source>
        <dbReference type="EMBL" id="MET3612402.1"/>
    </source>
</evidence>
<name>A0ABV2IV86_9HYPH</name>
<reference evidence="2 3" key="1">
    <citation type="submission" date="2024-06" db="EMBL/GenBank/DDBJ databases">
        <title>Genomic Encyclopedia of Type Strains, Phase IV (KMG-IV): sequencing the most valuable type-strain genomes for metagenomic binning, comparative biology and taxonomic classification.</title>
        <authorList>
            <person name="Goeker M."/>
        </authorList>
    </citation>
    <scope>NUCLEOTIDE SEQUENCE [LARGE SCALE GENOMIC DNA]</scope>
    <source>
        <strain evidence="2 3">DSM 29780</strain>
    </source>
</reference>
<keyword evidence="1" id="KW-0732">Signal</keyword>
<evidence type="ECO:0000256" key="1">
    <source>
        <dbReference type="SAM" id="SignalP"/>
    </source>
</evidence>
<keyword evidence="3" id="KW-1185">Reference proteome</keyword>
<dbReference type="Proteomes" id="UP001549047">
    <property type="component" value="Unassembled WGS sequence"/>
</dbReference>
<dbReference type="EMBL" id="JBEPMB010000001">
    <property type="protein sequence ID" value="MET3612402.1"/>
    <property type="molecule type" value="Genomic_DNA"/>
</dbReference>
<comment type="caution">
    <text evidence="2">The sequence shown here is derived from an EMBL/GenBank/DDBJ whole genome shotgun (WGS) entry which is preliminary data.</text>
</comment>